<evidence type="ECO:0000313" key="2">
    <source>
        <dbReference type="EMBL" id="OZC03095.1"/>
    </source>
</evidence>
<feature type="signal peptide" evidence="1">
    <location>
        <begin position="1"/>
        <end position="20"/>
    </location>
</feature>
<keyword evidence="3" id="KW-1185">Reference proteome</keyword>
<feature type="chain" id="PRO_5012356237" description="AttH domain-containing protein" evidence="1">
    <location>
        <begin position="21"/>
        <end position="520"/>
    </location>
</feature>
<proteinExistence type="predicted"/>
<evidence type="ECO:0000313" key="3">
    <source>
        <dbReference type="Proteomes" id="UP000216446"/>
    </source>
</evidence>
<reference evidence="2 3" key="1">
    <citation type="submission" date="2016-11" db="EMBL/GenBank/DDBJ databases">
        <title>Study of marine rhodopsin-containing bacteria.</title>
        <authorList>
            <person name="Yoshizawa S."/>
            <person name="Kumagai Y."/>
            <person name="Kogure K."/>
        </authorList>
    </citation>
    <scope>NUCLEOTIDE SEQUENCE [LARGE SCALE GENOMIC DNA]</scope>
    <source>
        <strain evidence="2 3">SG-29</strain>
    </source>
</reference>
<evidence type="ECO:0000256" key="1">
    <source>
        <dbReference type="SAM" id="SignalP"/>
    </source>
</evidence>
<dbReference type="AlphaFoldDB" id="A0A259TZ92"/>
<dbReference type="Proteomes" id="UP000216446">
    <property type="component" value="Unassembled WGS sequence"/>
</dbReference>
<organism evidence="2 3">
    <name type="scientific">Rubricoccus marinus</name>
    <dbReference type="NCBI Taxonomy" id="716817"/>
    <lineage>
        <taxon>Bacteria</taxon>
        <taxon>Pseudomonadati</taxon>
        <taxon>Rhodothermota</taxon>
        <taxon>Rhodothermia</taxon>
        <taxon>Rhodothermales</taxon>
        <taxon>Rubricoccaceae</taxon>
        <taxon>Rubricoccus</taxon>
    </lineage>
</organism>
<dbReference type="EMBL" id="MQWB01000001">
    <property type="protein sequence ID" value="OZC03095.1"/>
    <property type="molecule type" value="Genomic_DNA"/>
</dbReference>
<gene>
    <name evidence="2" type="ORF">BSZ36_08985</name>
</gene>
<dbReference type="RefSeq" id="WP_094548056.1">
    <property type="nucleotide sequence ID" value="NZ_MQWB01000001.1"/>
</dbReference>
<accession>A0A259TZ92</accession>
<dbReference type="InParanoid" id="A0A259TZ92"/>
<protein>
    <recommendedName>
        <fullName evidence="4">AttH domain-containing protein</fullName>
    </recommendedName>
</protein>
<name>A0A259TZ92_9BACT</name>
<comment type="caution">
    <text evidence="2">The sequence shown here is derived from an EMBL/GenBank/DDBJ whole genome shotgun (WGS) entry which is preliminary data.</text>
</comment>
<evidence type="ECO:0008006" key="4">
    <source>
        <dbReference type="Google" id="ProtNLM"/>
    </source>
</evidence>
<sequence>MTRLLWLAILAAAPFLCLRAQTPAALPENVLFDDFDYASTEWEQMMTGTPPAARGPYGSLYGPNEWVVSASGETAERRLWYRYAWQEGGPPQPERQLKTSTNGLLFSMMPGRHLADGCPDTTGGPLPVLPQQIASGFSARRGTWASHVNLGTLPSPERAAMINAFWLLSPTVGVVRQPDGSDVRITNEVDHEWNNRFLGSSQAYLFSSTGSTLGTQGLGRKAPMGTPLAPPPLGINYDREIDGAVADSWSCLYTRGETRLSLAPEACSALLQGRRVRGLPAPEGEVFATWLIHIGDDGTRFTLVSDGWGGRLEMESSRLSPPTQLEVFTLFSQHFSPGDHTTGCGLGPALQREYPFEVDWFLYSPRPDLERDEAVRVVSQIRSRGVSRLATIPGARLERPERPLVGHASDWGFGAWTTPLSLDVRAPRHMAWGETATLLALPPARHGAFRTTWTLATRYEDGRYERETRTEAFALPFTFASGVRTTLVHVRLEEVNESNQTVRNETVQPVEHVFMIHRRD</sequence>
<keyword evidence="1" id="KW-0732">Signal</keyword>